<gene>
    <name evidence="1" type="ORF">HPB47_024893</name>
</gene>
<organism evidence="1 2">
    <name type="scientific">Ixodes persulcatus</name>
    <name type="common">Taiga tick</name>
    <dbReference type="NCBI Taxonomy" id="34615"/>
    <lineage>
        <taxon>Eukaryota</taxon>
        <taxon>Metazoa</taxon>
        <taxon>Ecdysozoa</taxon>
        <taxon>Arthropoda</taxon>
        <taxon>Chelicerata</taxon>
        <taxon>Arachnida</taxon>
        <taxon>Acari</taxon>
        <taxon>Parasitiformes</taxon>
        <taxon>Ixodida</taxon>
        <taxon>Ixodoidea</taxon>
        <taxon>Ixodidae</taxon>
        <taxon>Ixodinae</taxon>
        <taxon>Ixodes</taxon>
    </lineage>
</organism>
<reference evidence="1 2" key="1">
    <citation type="journal article" date="2020" name="Cell">
        <title>Large-Scale Comparative Analyses of Tick Genomes Elucidate Their Genetic Diversity and Vector Capacities.</title>
        <authorList>
            <consortium name="Tick Genome and Microbiome Consortium (TIGMIC)"/>
            <person name="Jia N."/>
            <person name="Wang J."/>
            <person name="Shi W."/>
            <person name="Du L."/>
            <person name="Sun Y."/>
            <person name="Zhan W."/>
            <person name="Jiang J.F."/>
            <person name="Wang Q."/>
            <person name="Zhang B."/>
            <person name="Ji P."/>
            <person name="Bell-Sakyi L."/>
            <person name="Cui X.M."/>
            <person name="Yuan T.T."/>
            <person name="Jiang B.G."/>
            <person name="Yang W.F."/>
            <person name="Lam T.T."/>
            <person name="Chang Q.C."/>
            <person name="Ding S.J."/>
            <person name="Wang X.J."/>
            <person name="Zhu J.G."/>
            <person name="Ruan X.D."/>
            <person name="Zhao L."/>
            <person name="Wei J.T."/>
            <person name="Ye R.Z."/>
            <person name="Que T.C."/>
            <person name="Du C.H."/>
            <person name="Zhou Y.H."/>
            <person name="Cheng J.X."/>
            <person name="Dai P.F."/>
            <person name="Guo W.B."/>
            <person name="Han X.H."/>
            <person name="Huang E.J."/>
            <person name="Li L.F."/>
            <person name="Wei W."/>
            <person name="Gao Y.C."/>
            <person name="Liu J.Z."/>
            <person name="Shao H.Z."/>
            <person name="Wang X."/>
            <person name="Wang C.C."/>
            <person name="Yang T.C."/>
            <person name="Huo Q.B."/>
            <person name="Li W."/>
            <person name="Chen H.Y."/>
            <person name="Chen S.E."/>
            <person name="Zhou L.G."/>
            <person name="Ni X.B."/>
            <person name="Tian J.H."/>
            <person name="Sheng Y."/>
            <person name="Liu T."/>
            <person name="Pan Y.S."/>
            <person name="Xia L.Y."/>
            <person name="Li J."/>
            <person name="Zhao F."/>
            <person name="Cao W.C."/>
        </authorList>
    </citation>
    <scope>NUCLEOTIDE SEQUENCE [LARGE SCALE GENOMIC DNA]</scope>
    <source>
        <strain evidence="1">Iper-2018</strain>
    </source>
</reference>
<comment type="caution">
    <text evidence="1">The sequence shown here is derived from an EMBL/GenBank/DDBJ whole genome shotgun (WGS) entry which is preliminary data.</text>
</comment>
<proteinExistence type="predicted"/>
<dbReference type="EMBL" id="JABSTQ010009563">
    <property type="protein sequence ID" value="KAG0428094.1"/>
    <property type="molecule type" value="Genomic_DNA"/>
</dbReference>
<name>A0AC60Q2Y8_IXOPE</name>
<protein>
    <submittedName>
        <fullName evidence="1">Uncharacterized protein</fullName>
    </submittedName>
</protein>
<accession>A0AC60Q2Y8</accession>
<dbReference type="Proteomes" id="UP000805193">
    <property type="component" value="Unassembled WGS sequence"/>
</dbReference>
<evidence type="ECO:0000313" key="1">
    <source>
        <dbReference type="EMBL" id="KAG0428094.1"/>
    </source>
</evidence>
<evidence type="ECO:0000313" key="2">
    <source>
        <dbReference type="Proteomes" id="UP000805193"/>
    </source>
</evidence>
<sequence>MITHAYVRYVDDNTHAIVPISSIKDFHPSGPSDFSDGTKYYVRWHGDGGDSEFYRARILLLGVSEEDVTVKLKNGRLRVRKVIESSDYSEEDSLTTEKENVKAQKVDIGKGVLVDQASLLLAQGKRDALFVKDLAVAVYGSRLLMDSSVLDVYVARLVSNGMPERFAKAATKDVTRFINEKITELRRHDSRRKAAQEKFDLEGAVEPEGNA</sequence>
<keyword evidence="2" id="KW-1185">Reference proteome</keyword>